<name>A0ABM1JVN3_GEKJA</name>
<accession>A0ABM1JVN3</accession>
<dbReference type="GeneID" id="107109422"/>
<feature type="region of interest" description="Disordered" evidence="1">
    <location>
        <begin position="1"/>
        <end position="22"/>
    </location>
</feature>
<proteinExistence type="predicted"/>
<reference evidence="3" key="1">
    <citation type="submission" date="2025-08" db="UniProtKB">
        <authorList>
            <consortium name="RefSeq"/>
        </authorList>
    </citation>
    <scope>IDENTIFICATION</scope>
</reference>
<evidence type="ECO:0000313" key="3">
    <source>
        <dbReference type="RefSeq" id="XP_015265520.1"/>
    </source>
</evidence>
<keyword evidence="2" id="KW-1185">Reference proteome</keyword>
<sequence>MLRSAAGPSPAASKRTRSATVQLSARPARCRTLSATASLFRRLASAATRVSAASHTLLPAIAPAAASHTLLPAVAPVAVSHTLLPAVAPAAVSHTLLPAVAPATGPPRATAGVVALVAAWVAAGVSLAPVAPSHSRLAVVLRTAFGSPPS</sequence>
<evidence type="ECO:0000313" key="2">
    <source>
        <dbReference type="Proteomes" id="UP000694871"/>
    </source>
</evidence>
<dbReference type="Proteomes" id="UP000694871">
    <property type="component" value="Unplaced"/>
</dbReference>
<evidence type="ECO:0000256" key="1">
    <source>
        <dbReference type="SAM" id="MobiDB-lite"/>
    </source>
</evidence>
<protein>
    <submittedName>
        <fullName evidence="3">Transcriptional regulatory protein AlgP-like</fullName>
    </submittedName>
</protein>
<organism evidence="2 3">
    <name type="scientific">Gekko japonicus</name>
    <name type="common">Schlegel's Japanese gecko</name>
    <dbReference type="NCBI Taxonomy" id="146911"/>
    <lineage>
        <taxon>Eukaryota</taxon>
        <taxon>Metazoa</taxon>
        <taxon>Chordata</taxon>
        <taxon>Craniata</taxon>
        <taxon>Vertebrata</taxon>
        <taxon>Euteleostomi</taxon>
        <taxon>Lepidosauria</taxon>
        <taxon>Squamata</taxon>
        <taxon>Bifurcata</taxon>
        <taxon>Gekkota</taxon>
        <taxon>Gekkonidae</taxon>
        <taxon>Gekkoninae</taxon>
        <taxon>Gekko</taxon>
    </lineage>
</organism>
<gene>
    <name evidence="3" type="primary">LOC107109422</name>
</gene>
<dbReference type="RefSeq" id="XP_015265520.1">
    <property type="nucleotide sequence ID" value="XM_015410034.1"/>
</dbReference>